<keyword evidence="4" id="KW-0804">Transcription</keyword>
<evidence type="ECO:0000256" key="2">
    <source>
        <dbReference type="ARBA" id="ARBA00023015"/>
    </source>
</evidence>
<dbReference type="PROSITE" id="PS50931">
    <property type="entry name" value="HTH_LYSR"/>
    <property type="match status" value="1"/>
</dbReference>
<organism evidence="6 7">
    <name type="scientific">Cupriavidus oxalaticus</name>
    <dbReference type="NCBI Taxonomy" id="96344"/>
    <lineage>
        <taxon>Bacteria</taxon>
        <taxon>Pseudomonadati</taxon>
        <taxon>Pseudomonadota</taxon>
        <taxon>Betaproteobacteria</taxon>
        <taxon>Burkholderiales</taxon>
        <taxon>Burkholderiaceae</taxon>
        <taxon>Cupriavidus</taxon>
    </lineage>
</organism>
<keyword evidence="6" id="KW-0614">Plasmid</keyword>
<keyword evidence="2" id="KW-0805">Transcription regulation</keyword>
<dbReference type="SUPFAM" id="SSF53850">
    <property type="entry name" value="Periplasmic binding protein-like II"/>
    <property type="match status" value="1"/>
</dbReference>
<dbReference type="OrthoDB" id="8715249at2"/>
<evidence type="ECO:0000313" key="6">
    <source>
        <dbReference type="EMBL" id="QBY55629.1"/>
    </source>
</evidence>
<comment type="similarity">
    <text evidence="1">Belongs to the LysR transcriptional regulatory family.</text>
</comment>
<keyword evidence="3" id="KW-0238">DNA-binding</keyword>
<evidence type="ECO:0000256" key="4">
    <source>
        <dbReference type="ARBA" id="ARBA00023163"/>
    </source>
</evidence>
<dbReference type="InterPro" id="IPR036388">
    <property type="entry name" value="WH-like_DNA-bd_sf"/>
</dbReference>
<dbReference type="InterPro" id="IPR036390">
    <property type="entry name" value="WH_DNA-bd_sf"/>
</dbReference>
<dbReference type="PANTHER" id="PTHR30126">
    <property type="entry name" value="HTH-TYPE TRANSCRIPTIONAL REGULATOR"/>
    <property type="match status" value="1"/>
</dbReference>
<accession>A0A4P7LLD3</accession>
<feature type="domain" description="HTH lysR-type" evidence="5">
    <location>
        <begin position="1"/>
        <end position="58"/>
    </location>
</feature>
<dbReference type="GO" id="GO:0003700">
    <property type="term" value="F:DNA-binding transcription factor activity"/>
    <property type="evidence" value="ECO:0007669"/>
    <property type="project" value="InterPro"/>
</dbReference>
<name>A0A4P7LLD3_9BURK</name>
<dbReference type="Pfam" id="PF00126">
    <property type="entry name" value="HTH_1"/>
    <property type="match status" value="1"/>
</dbReference>
<dbReference type="EMBL" id="CP038636">
    <property type="protein sequence ID" value="QBY55629.1"/>
    <property type="molecule type" value="Genomic_DNA"/>
</dbReference>
<dbReference type="PRINTS" id="PR00039">
    <property type="entry name" value="HTHLYSR"/>
</dbReference>
<sequence>MEIKWLEDFLCLAETRSFSRAAGDRHITQSALSRRIMALEEWLGISLVDRSVHPATLTTAGWLFRRLAADLLRDAYAARALLSSRQPLGDKDKVIRFSVAHTLVFTFFPTWLKSLHDRFGVLSACVHAVNVPEGVQQLVDDDCDILLGYHHQHLPILLDPNSFPFLMLGVERILPFSAPDEHGEPIFRLPGTSGKPLPFMAYSSGAFLGNVVEMILLNAPQPYALQRCFETHMSEALKAMVVAGHGVGWLPESCVADELNAGTLVVAGPAAWATSLDIRLYRSAASSKPLVDELWTFLSHAAGPKLMAAGKPAEIGGWGVRS</sequence>
<dbReference type="Gene3D" id="3.40.190.10">
    <property type="entry name" value="Periplasmic binding protein-like II"/>
    <property type="match status" value="2"/>
</dbReference>
<proteinExistence type="inferred from homology"/>
<dbReference type="GO" id="GO:0000976">
    <property type="term" value="F:transcription cis-regulatory region binding"/>
    <property type="evidence" value="ECO:0007669"/>
    <property type="project" value="TreeGrafter"/>
</dbReference>
<evidence type="ECO:0000259" key="5">
    <source>
        <dbReference type="PROSITE" id="PS50931"/>
    </source>
</evidence>
<evidence type="ECO:0000313" key="7">
    <source>
        <dbReference type="Proteomes" id="UP000295294"/>
    </source>
</evidence>
<dbReference type="SUPFAM" id="SSF46785">
    <property type="entry name" value="Winged helix' DNA-binding domain"/>
    <property type="match status" value="1"/>
</dbReference>
<evidence type="ECO:0000256" key="3">
    <source>
        <dbReference type="ARBA" id="ARBA00023125"/>
    </source>
</evidence>
<dbReference type="InterPro" id="IPR000847">
    <property type="entry name" value="LysR_HTH_N"/>
</dbReference>
<geneLocation type="plasmid" evidence="6">
    <name>unnamed1</name>
</geneLocation>
<dbReference type="Gene3D" id="1.10.10.10">
    <property type="entry name" value="Winged helix-like DNA-binding domain superfamily/Winged helix DNA-binding domain"/>
    <property type="match status" value="1"/>
</dbReference>
<dbReference type="Proteomes" id="UP000295294">
    <property type="component" value="Plasmid unnamed1"/>
</dbReference>
<reference evidence="6 7" key="1">
    <citation type="submission" date="2019-03" db="EMBL/GenBank/DDBJ databases">
        <title>Efficiently degradation of phenoxyalkanoic acid herbicides by Cupriavidus oxalaticus strain X32.</title>
        <authorList>
            <person name="Sheng X."/>
        </authorList>
    </citation>
    <scope>NUCLEOTIDE SEQUENCE [LARGE SCALE GENOMIC DNA]</scope>
    <source>
        <strain evidence="6 7">X32</strain>
        <plasmid evidence="6 7">unnamed1</plasmid>
    </source>
</reference>
<gene>
    <name evidence="6" type="ORF">E0W60_32060</name>
</gene>
<dbReference type="RefSeq" id="WP_135706868.1">
    <property type="nucleotide sequence ID" value="NZ_CP038636.1"/>
</dbReference>
<protein>
    <submittedName>
        <fullName evidence="6">LysR family transcriptional regulator</fullName>
    </submittedName>
</protein>
<dbReference type="InterPro" id="IPR005119">
    <property type="entry name" value="LysR_subst-bd"/>
</dbReference>
<dbReference type="PANTHER" id="PTHR30126:SF2">
    <property type="entry name" value="HTH-TYPE TRANSCRIPTIONAL REGULATOR YJIE"/>
    <property type="match status" value="1"/>
</dbReference>
<evidence type="ECO:0000256" key="1">
    <source>
        <dbReference type="ARBA" id="ARBA00009437"/>
    </source>
</evidence>
<dbReference type="AlphaFoldDB" id="A0A4P7LLD3"/>
<dbReference type="KEGG" id="cox:E0W60_32060"/>
<dbReference type="Pfam" id="PF03466">
    <property type="entry name" value="LysR_substrate"/>
    <property type="match status" value="1"/>
</dbReference>